<evidence type="ECO:0000259" key="4">
    <source>
        <dbReference type="PROSITE" id="PS50042"/>
    </source>
</evidence>
<dbReference type="Pfam" id="PF13545">
    <property type="entry name" value="HTH_Crp_2"/>
    <property type="match status" value="1"/>
</dbReference>
<dbReference type="Pfam" id="PF00027">
    <property type="entry name" value="cNMP_binding"/>
    <property type="match status" value="1"/>
</dbReference>
<sequence length="214" mass="25235">MDNIFSEYKVNYNYKNDLINNFCQYGIKKIFSPHSFIEFEHKKLNHIYLILEGKVKQYFIDINGEEKTILILSRGDIFGEITLIQEDYDLVMTKALENTIVRKIDKNKFYQVLKENPNLYNSLLLMITTKFRILMAQIYDSSFHNIKNRLLFLLKRLSIQQGIKTKVGIKINIKLTHEQLAAMIGSTRSTVTKKLNELEEEDKIRRIKGNIHVL</sequence>
<dbReference type="Gene3D" id="1.10.10.10">
    <property type="entry name" value="Winged helix-like DNA-binding domain superfamily/Winged helix DNA-binding domain"/>
    <property type="match status" value="1"/>
</dbReference>
<dbReference type="GO" id="GO:0003677">
    <property type="term" value="F:DNA binding"/>
    <property type="evidence" value="ECO:0007669"/>
    <property type="project" value="UniProtKB-KW"/>
</dbReference>
<feature type="domain" description="HTH crp-type" evidence="5">
    <location>
        <begin position="144"/>
        <end position="214"/>
    </location>
</feature>
<dbReference type="SMART" id="SM00100">
    <property type="entry name" value="cNMP"/>
    <property type="match status" value="1"/>
</dbReference>
<dbReference type="PANTHER" id="PTHR24567">
    <property type="entry name" value="CRP FAMILY TRANSCRIPTIONAL REGULATORY PROTEIN"/>
    <property type="match status" value="1"/>
</dbReference>
<dbReference type="InterPro" id="IPR000595">
    <property type="entry name" value="cNMP-bd_dom"/>
</dbReference>
<dbReference type="SUPFAM" id="SSF46785">
    <property type="entry name" value="Winged helix' DNA-binding domain"/>
    <property type="match status" value="1"/>
</dbReference>
<dbReference type="InterPro" id="IPR036390">
    <property type="entry name" value="WH_DNA-bd_sf"/>
</dbReference>
<dbReference type="CDD" id="cd00038">
    <property type="entry name" value="CAP_ED"/>
    <property type="match status" value="1"/>
</dbReference>
<accession>A0A1T5IC44</accession>
<keyword evidence="6" id="KW-0808">Transferase</keyword>
<dbReference type="InterPro" id="IPR036388">
    <property type="entry name" value="WH-like_DNA-bd_sf"/>
</dbReference>
<proteinExistence type="predicted"/>
<evidence type="ECO:0000313" key="6">
    <source>
        <dbReference type="EMBL" id="SKC36754.1"/>
    </source>
</evidence>
<evidence type="ECO:0000259" key="5">
    <source>
        <dbReference type="PROSITE" id="PS51063"/>
    </source>
</evidence>
<keyword evidence="3" id="KW-0804">Transcription</keyword>
<dbReference type="InterPro" id="IPR018490">
    <property type="entry name" value="cNMP-bd_dom_sf"/>
</dbReference>
<name>A0A1T5IC44_9FIRM</name>
<dbReference type="SUPFAM" id="SSF51206">
    <property type="entry name" value="cAMP-binding domain-like"/>
    <property type="match status" value="1"/>
</dbReference>
<dbReference type="PROSITE" id="PS50042">
    <property type="entry name" value="CNMP_BINDING_3"/>
    <property type="match status" value="1"/>
</dbReference>
<dbReference type="SMART" id="SM00419">
    <property type="entry name" value="HTH_CRP"/>
    <property type="match status" value="1"/>
</dbReference>
<dbReference type="InterPro" id="IPR050397">
    <property type="entry name" value="Env_Response_Regulators"/>
</dbReference>
<keyword evidence="2" id="KW-0238">DNA-binding</keyword>
<dbReference type="InterPro" id="IPR014710">
    <property type="entry name" value="RmlC-like_jellyroll"/>
</dbReference>
<dbReference type="PROSITE" id="PS51063">
    <property type="entry name" value="HTH_CRP_2"/>
    <property type="match status" value="1"/>
</dbReference>
<dbReference type="GO" id="GO:0016301">
    <property type="term" value="F:kinase activity"/>
    <property type="evidence" value="ECO:0007669"/>
    <property type="project" value="UniProtKB-KW"/>
</dbReference>
<dbReference type="Proteomes" id="UP000190285">
    <property type="component" value="Unassembled WGS sequence"/>
</dbReference>
<organism evidence="6 7">
    <name type="scientific">Maledivibacter halophilus</name>
    <dbReference type="NCBI Taxonomy" id="36842"/>
    <lineage>
        <taxon>Bacteria</taxon>
        <taxon>Bacillati</taxon>
        <taxon>Bacillota</taxon>
        <taxon>Clostridia</taxon>
        <taxon>Peptostreptococcales</taxon>
        <taxon>Caminicellaceae</taxon>
        <taxon>Maledivibacter</taxon>
    </lineage>
</organism>
<evidence type="ECO:0000313" key="7">
    <source>
        <dbReference type="Proteomes" id="UP000190285"/>
    </source>
</evidence>
<keyword evidence="7" id="KW-1185">Reference proteome</keyword>
<dbReference type="GO" id="GO:0003700">
    <property type="term" value="F:DNA-binding transcription factor activity"/>
    <property type="evidence" value="ECO:0007669"/>
    <property type="project" value="TreeGrafter"/>
</dbReference>
<keyword evidence="1" id="KW-0805">Transcription regulation</keyword>
<dbReference type="STRING" id="36842.SAMN02194393_00193"/>
<gene>
    <name evidence="6" type="ORF">SAMN02194393_00193</name>
</gene>
<dbReference type="Gene3D" id="2.60.120.10">
    <property type="entry name" value="Jelly Rolls"/>
    <property type="match status" value="1"/>
</dbReference>
<evidence type="ECO:0000256" key="1">
    <source>
        <dbReference type="ARBA" id="ARBA00023015"/>
    </source>
</evidence>
<dbReference type="RefSeq" id="WP_170917223.1">
    <property type="nucleotide sequence ID" value="NZ_FUZT01000001.1"/>
</dbReference>
<dbReference type="EMBL" id="FUZT01000001">
    <property type="protein sequence ID" value="SKC36754.1"/>
    <property type="molecule type" value="Genomic_DNA"/>
</dbReference>
<keyword evidence="6" id="KW-0418">Kinase</keyword>
<evidence type="ECO:0000256" key="3">
    <source>
        <dbReference type="ARBA" id="ARBA00023163"/>
    </source>
</evidence>
<dbReference type="GO" id="GO:0005829">
    <property type="term" value="C:cytosol"/>
    <property type="evidence" value="ECO:0007669"/>
    <property type="project" value="TreeGrafter"/>
</dbReference>
<dbReference type="InterPro" id="IPR012318">
    <property type="entry name" value="HTH_CRP"/>
</dbReference>
<protein>
    <submittedName>
        <fullName evidence="6">cAMP-binding domain of CRP or a regulatory subunit of cAMP-dependent protein kinases</fullName>
    </submittedName>
</protein>
<evidence type="ECO:0000256" key="2">
    <source>
        <dbReference type="ARBA" id="ARBA00023125"/>
    </source>
</evidence>
<dbReference type="AlphaFoldDB" id="A0A1T5IC44"/>
<feature type="domain" description="Cyclic nucleotide-binding" evidence="4">
    <location>
        <begin position="45"/>
        <end position="113"/>
    </location>
</feature>
<reference evidence="6 7" key="1">
    <citation type="submission" date="2017-02" db="EMBL/GenBank/DDBJ databases">
        <authorList>
            <person name="Peterson S.W."/>
        </authorList>
    </citation>
    <scope>NUCLEOTIDE SEQUENCE [LARGE SCALE GENOMIC DNA]</scope>
    <source>
        <strain evidence="6 7">M1</strain>
    </source>
</reference>
<dbReference type="PANTHER" id="PTHR24567:SF74">
    <property type="entry name" value="HTH-TYPE TRANSCRIPTIONAL REGULATOR ARCR"/>
    <property type="match status" value="1"/>
</dbReference>